<evidence type="ECO:0000313" key="3">
    <source>
        <dbReference type="Proteomes" id="UP000299102"/>
    </source>
</evidence>
<feature type="region of interest" description="Disordered" evidence="1">
    <location>
        <begin position="150"/>
        <end position="179"/>
    </location>
</feature>
<evidence type="ECO:0000313" key="2">
    <source>
        <dbReference type="EMBL" id="GBP24517.1"/>
    </source>
</evidence>
<dbReference type="EMBL" id="BGZK01000162">
    <property type="protein sequence ID" value="GBP24517.1"/>
    <property type="molecule type" value="Genomic_DNA"/>
</dbReference>
<comment type="caution">
    <text evidence="2">The sequence shown here is derived from an EMBL/GenBank/DDBJ whole genome shotgun (WGS) entry which is preliminary data.</text>
</comment>
<organism evidence="2 3">
    <name type="scientific">Eumeta variegata</name>
    <name type="common">Bagworm moth</name>
    <name type="synonym">Eumeta japonica</name>
    <dbReference type="NCBI Taxonomy" id="151549"/>
    <lineage>
        <taxon>Eukaryota</taxon>
        <taxon>Metazoa</taxon>
        <taxon>Ecdysozoa</taxon>
        <taxon>Arthropoda</taxon>
        <taxon>Hexapoda</taxon>
        <taxon>Insecta</taxon>
        <taxon>Pterygota</taxon>
        <taxon>Neoptera</taxon>
        <taxon>Endopterygota</taxon>
        <taxon>Lepidoptera</taxon>
        <taxon>Glossata</taxon>
        <taxon>Ditrysia</taxon>
        <taxon>Tineoidea</taxon>
        <taxon>Psychidae</taxon>
        <taxon>Oiketicinae</taxon>
        <taxon>Eumeta</taxon>
    </lineage>
</organism>
<accession>A0A4C1UEI2</accession>
<evidence type="ECO:0000256" key="1">
    <source>
        <dbReference type="SAM" id="MobiDB-lite"/>
    </source>
</evidence>
<feature type="compositionally biased region" description="Basic residues" evidence="1">
    <location>
        <begin position="159"/>
        <end position="169"/>
    </location>
</feature>
<feature type="compositionally biased region" description="Basic and acidic residues" evidence="1">
    <location>
        <begin position="170"/>
        <end position="179"/>
    </location>
</feature>
<sequence>MLSGMSTAAGADRSVAAHAYRIKTLNAYASILDITQITQSRDSVSTSESIREITGACACRAGSGADVDGALRAQCGRLVYHRWLCVQTILNGPKTVNRKLSIPMGSLRFYRHGTRPRRAPHARALSPATSLLLFYCRRCSGSYTSGNGLDSDAVSARVSPRRRRRRRARVGREARRYSR</sequence>
<name>A0A4C1UEI2_EUMVA</name>
<dbReference type="Proteomes" id="UP000299102">
    <property type="component" value="Unassembled WGS sequence"/>
</dbReference>
<dbReference type="AlphaFoldDB" id="A0A4C1UEI2"/>
<keyword evidence="3" id="KW-1185">Reference proteome</keyword>
<proteinExistence type="predicted"/>
<gene>
    <name evidence="2" type="ORF">EVAR_20841_1</name>
</gene>
<reference evidence="2 3" key="1">
    <citation type="journal article" date="2019" name="Commun. Biol.">
        <title>The bagworm genome reveals a unique fibroin gene that provides high tensile strength.</title>
        <authorList>
            <person name="Kono N."/>
            <person name="Nakamura H."/>
            <person name="Ohtoshi R."/>
            <person name="Tomita M."/>
            <person name="Numata K."/>
            <person name="Arakawa K."/>
        </authorList>
    </citation>
    <scope>NUCLEOTIDE SEQUENCE [LARGE SCALE GENOMIC DNA]</scope>
</reference>
<protein>
    <submittedName>
        <fullName evidence="2">Uncharacterized protein</fullName>
    </submittedName>
</protein>